<dbReference type="PANTHER" id="PTHR31683:SF74">
    <property type="entry name" value="PECTATE LYASE"/>
    <property type="match status" value="1"/>
</dbReference>
<evidence type="ECO:0000256" key="1">
    <source>
        <dbReference type="ARBA" id="ARBA00000695"/>
    </source>
</evidence>
<dbReference type="EMBL" id="BPVZ01000057">
    <property type="protein sequence ID" value="GKV21527.1"/>
    <property type="molecule type" value="Genomic_DNA"/>
</dbReference>
<dbReference type="InterPro" id="IPR002022">
    <property type="entry name" value="Pec_lyase"/>
</dbReference>
<evidence type="ECO:0000313" key="11">
    <source>
        <dbReference type="EMBL" id="GKV21527.1"/>
    </source>
</evidence>
<dbReference type="PANTHER" id="PTHR31683">
    <property type="entry name" value="PECTATE LYASE 18-RELATED"/>
    <property type="match status" value="1"/>
</dbReference>
<dbReference type="AlphaFoldDB" id="A0AAV5K9Y2"/>
<comment type="caution">
    <text evidence="11">The sequence shown here is derived from an EMBL/GenBank/DDBJ whole genome shotgun (WGS) entry which is preliminary data.</text>
</comment>
<proteinExistence type="inferred from homology"/>
<comment type="cofactor">
    <cofactor evidence="9">
        <name>Ca(2+)</name>
        <dbReference type="ChEBI" id="CHEBI:29108"/>
    </cofactor>
    <text evidence="9">Binds 1 Ca(2+) ion. Required for its activity.</text>
</comment>
<dbReference type="Pfam" id="PF00544">
    <property type="entry name" value="Pectate_lyase_4"/>
    <property type="match status" value="1"/>
</dbReference>
<evidence type="ECO:0000256" key="2">
    <source>
        <dbReference type="ARBA" id="ARBA00005220"/>
    </source>
</evidence>
<dbReference type="EC" id="4.2.2.2" evidence="4 9"/>
<evidence type="ECO:0000259" key="10">
    <source>
        <dbReference type="SMART" id="SM00656"/>
    </source>
</evidence>
<comment type="similarity">
    <text evidence="3 9">Belongs to the polysaccharide lyase 1 family.</text>
</comment>
<dbReference type="InterPro" id="IPR011050">
    <property type="entry name" value="Pectin_lyase_fold/virulence"/>
</dbReference>
<evidence type="ECO:0000256" key="5">
    <source>
        <dbReference type="ARBA" id="ARBA00022723"/>
    </source>
</evidence>
<dbReference type="GO" id="GO:0030570">
    <property type="term" value="F:pectate lyase activity"/>
    <property type="evidence" value="ECO:0007669"/>
    <property type="project" value="UniProtKB-EC"/>
</dbReference>
<evidence type="ECO:0000256" key="4">
    <source>
        <dbReference type="ARBA" id="ARBA00012272"/>
    </source>
</evidence>
<dbReference type="PRINTS" id="PR00807">
    <property type="entry name" value="AMBALLERGEN"/>
</dbReference>
<dbReference type="GO" id="GO:0046872">
    <property type="term" value="F:metal ion binding"/>
    <property type="evidence" value="ECO:0007669"/>
    <property type="project" value="UniProtKB-KW"/>
</dbReference>
<dbReference type="InterPro" id="IPR012334">
    <property type="entry name" value="Pectin_lyas_fold"/>
</dbReference>
<evidence type="ECO:0000256" key="8">
    <source>
        <dbReference type="ARBA" id="ARBA00023239"/>
    </source>
</evidence>
<dbReference type="Gene3D" id="2.160.20.10">
    <property type="entry name" value="Single-stranded right-handed beta-helix, Pectin lyase-like"/>
    <property type="match status" value="1"/>
</dbReference>
<keyword evidence="12" id="KW-1185">Reference proteome</keyword>
<keyword evidence="6" id="KW-0732">Signal</keyword>
<gene>
    <name evidence="11" type="ORF">SLEP1_g31501</name>
</gene>
<protein>
    <recommendedName>
        <fullName evidence="4 9">Pectate lyase</fullName>
        <ecNumber evidence="4 9">4.2.2.2</ecNumber>
    </recommendedName>
</protein>
<dbReference type="Proteomes" id="UP001054252">
    <property type="component" value="Unassembled WGS sequence"/>
</dbReference>
<organism evidence="11 12">
    <name type="scientific">Rubroshorea leprosula</name>
    <dbReference type="NCBI Taxonomy" id="152421"/>
    <lineage>
        <taxon>Eukaryota</taxon>
        <taxon>Viridiplantae</taxon>
        <taxon>Streptophyta</taxon>
        <taxon>Embryophyta</taxon>
        <taxon>Tracheophyta</taxon>
        <taxon>Spermatophyta</taxon>
        <taxon>Magnoliopsida</taxon>
        <taxon>eudicotyledons</taxon>
        <taxon>Gunneridae</taxon>
        <taxon>Pentapetalae</taxon>
        <taxon>rosids</taxon>
        <taxon>malvids</taxon>
        <taxon>Malvales</taxon>
        <taxon>Dipterocarpaceae</taxon>
        <taxon>Rubroshorea</taxon>
    </lineage>
</organism>
<dbReference type="InterPro" id="IPR018082">
    <property type="entry name" value="AmbAllergen"/>
</dbReference>
<feature type="domain" description="Pectate lyase" evidence="10">
    <location>
        <begin position="47"/>
        <end position="228"/>
    </location>
</feature>
<keyword evidence="7 9" id="KW-0106">Calcium</keyword>
<evidence type="ECO:0000256" key="7">
    <source>
        <dbReference type="ARBA" id="ARBA00022837"/>
    </source>
</evidence>
<dbReference type="SMART" id="SM00656">
    <property type="entry name" value="Amb_all"/>
    <property type="match status" value="1"/>
</dbReference>
<sequence>MINNIGKGVVHYKVTNPSDDPLNPKPGSLRYGATMVKGKVWITFKRDMQITLHKPLLISSFTAIDNRGVDVHFSILASFLVHKHCKRQSASSMMGPEGKVVELGQMDGDAIRLVSATKVWIDHNTLHDCEDGLLDVTRGSTDVTISNNWFRNQDKVMLLGHDDGYVRDKGIKATVVFNHFGPNCNKRMPRVRHGFAHSYQGWEQYAIGGSLSPSIISEANCFIAPEGNKEVTSRLLFTVLRDT</sequence>
<evidence type="ECO:0000256" key="3">
    <source>
        <dbReference type="ARBA" id="ARBA00010980"/>
    </source>
</evidence>
<name>A0AAV5K9Y2_9ROSI</name>
<dbReference type="InterPro" id="IPR045032">
    <property type="entry name" value="PEL"/>
</dbReference>
<evidence type="ECO:0000256" key="9">
    <source>
        <dbReference type="RuleBase" id="RU361123"/>
    </source>
</evidence>
<evidence type="ECO:0000313" key="12">
    <source>
        <dbReference type="Proteomes" id="UP001054252"/>
    </source>
</evidence>
<dbReference type="SUPFAM" id="SSF51126">
    <property type="entry name" value="Pectin lyase-like"/>
    <property type="match status" value="1"/>
</dbReference>
<reference evidence="11 12" key="1">
    <citation type="journal article" date="2021" name="Commun. Biol.">
        <title>The genome of Shorea leprosula (Dipterocarpaceae) highlights the ecological relevance of drought in aseasonal tropical rainforests.</title>
        <authorList>
            <person name="Ng K.K.S."/>
            <person name="Kobayashi M.J."/>
            <person name="Fawcett J.A."/>
            <person name="Hatakeyama M."/>
            <person name="Paape T."/>
            <person name="Ng C.H."/>
            <person name="Ang C.C."/>
            <person name="Tnah L.H."/>
            <person name="Lee C.T."/>
            <person name="Nishiyama T."/>
            <person name="Sese J."/>
            <person name="O'Brien M.J."/>
            <person name="Copetti D."/>
            <person name="Mohd Noor M.I."/>
            <person name="Ong R.C."/>
            <person name="Putra M."/>
            <person name="Sireger I.Z."/>
            <person name="Indrioko S."/>
            <person name="Kosugi Y."/>
            <person name="Izuno A."/>
            <person name="Isagi Y."/>
            <person name="Lee S.L."/>
            <person name="Shimizu K.K."/>
        </authorList>
    </citation>
    <scope>NUCLEOTIDE SEQUENCE [LARGE SCALE GENOMIC DNA]</scope>
    <source>
        <strain evidence="11">214</strain>
    </source>
</reference>
<keyword evidence="8 9" id="KW-0456">Lyase</keyword>
<accession>A0AAV5K9Y2</accession>
<comment type="pathway">
    <text evidence="2 9">Glycan metabolism; pectin degradation; 2-dehydro-3-deoxy-D-gluconate from pectin: step 2/5.</text>
</comment>
<keyword evidence="5 9" id="KW-0479">Metal-binding</keyword>
<comment type="catalytic activity">
    <reaction evidence="1 9">
        <text>Eliminative cleavage of (1-&gt;4)-alpha-D-galacturonan to give oligosaccharides with 4-deoxy-alpha-D-galact-4-enuronosyl groups at their non-reducing ends.</text>
        <dbReference type="EC" id="4.2.2.2"/>
    </reaction>
</comment>
<evidence type="ECO:0000256" key="6">
    <source>
        <dbReference type="ARBA" id="ARBA00022729"/>
    </source>
</evidence>